<dbReference type="Pfam" id="PF01522">
    <property type="entry name" value="Polysacc_deac_1"/>
    <property type="match status" value="1"/>
</dbReference>
<dbReference type="RefSeq" id="WP_390301204.1">
    <property type="nucleotide sequence ID" value="NZ_JBHRRZ010000001.1"/>
</dbReference>
<keyword evidence="3" id="KW-1185">Reference proteome</keyword>
<dbReference type="EMBL" id="JBHRRZ010000001">
    <property type="protein sequence ID" value="MFC2946817.1"/>
    <property type="molecule type" value="Genomic_DNA"/>
</dbReference>
<dbReference type="Proteomes" id="UP001595387">
    <property type="component" value="Unassembled WGS sequence"/>
</dbReference>
<protein>
    <submittedName>
        <fullName evidence="2">Polysaccharide deacetylase</fullName>
    </submittedName>
</protein>
<reference evidence="3" key="1">
    <citation type="journal article" date="2019" name="Int. J. Syst. Evol. Microbiol.">
        <title>The Global Catalogue of Microorganisms (GCM) 10K type strain sequencing project: providing services to taxonomists for standard genome sequencing and annotation.</title>
        <authorList>
            <consortium name="The Broad Institute Genomics Platform"/>
            <consortium name="The Broad Institute Genome Sequencing Center for Infectious Disease"/>
            <person name="Wu L."/>
            <person name="Ma J."/>
        </authorList>
    </citation>
    <scope>NUCLEOTIDE SEQUENCE [LARGE SCALE GENOMIC DNA]</scope>
    <source>
        <strain evidence="3">KCTC 13193</strain>
    </source>
</reference>
<name>A0ABV7A168_9BACI</name>
<dbReference type="PROSITE" id="PS51677">
    <property type="entry name" value="NODB"/>
    <property type="match status" value="1"/>
</dbReference>
<dbReference type="Gene3D" id="3.20.20.370">
    <property type="entry name" value="Glycoside hydrolase/deacetylase"/>
    <property type="match status" value="1"/>
</dbReference>
<proteinExistence type="predicted"/>
<evidence type="ECO:0000259" key="1">
    <source>
        <dbReference type="PROSITE" id="PS51677"/>
    </source>
</evidence>
<dbReference type="InterPro" id="IPR011330">
    <property type="entry name" value="Glyco_hydro/deAcase_b/a-brl"/>
</dbReference>
<sequence>MQRNGKVKLPKGKKVAVNIGCDFDAQSIWDGSFNLTSPAYMARGEFGAEVAAPRLLKLFNQYGIKTTWCIPGHTVDTFTDICKEIVAQGHEVAHHGYVHENPTTKTYEEEDKVIQMGLESLAKIGVTPRGYRSPYWDFSPNTFEILEKHGFKYDSSLMGNDFHPYYPRPVEVNSDRANVFDQETSLLEIPVSWYLDDFPAAEYINGAQEGMNSVNDIYDRWVSIFDYACDNEEGACYTLTIHPQTSGRAHMVQMLEKLIQHMESRGAWFATLGEIYDNFEETKEDKTLISSTHKG</sequence>
<organism evidence="2 3">
    <name type="scientific">Virgibacillus sediminis</name>
    <dbReference type="NCBI Taxonomy" id="202260"/>
    <lineage>
        <taxon>Bacteria</taxon>
        <taxon>Bacillati</taxon>
        <taxon>Bacillota</taxon>
        <taxon>Bacilli</taxon>
        <taxon>Bacillales</taxon>
        <taxon>Bacillaceae</taxon>
        <taxon>Virgibacillus</taxon>
    </lineage>
</organism>
<accession>A0ABV7A168</accession>
<dbReference type="InterPro" id="IPR037950">
    <property type="entry name" value="PgdA-like"/>
</dbReference>
<dbReference type="PANTHER" id="PTHR47561:SF1">
    <property type="entry name" value="POLYSACCHARIDE DEACETYLASE FAMILY PROTEIN (AFU_ORTHOLOGUE AFUA_6G05030)"/>
    <property type="match status" value="1"/>
</dbReference>
<dbReference type="SUPFAM" id="SSF88713">
    <property type="entry name" value="Glycoside hydrolase/deacetylase"/>
    <property type="match status" value="1"/>
</dbReference>
<evidence type="ECO:0000313" key="3">
    <source>
        <dbReference type="Proteomes" id="UP001595387"/>
    </source>
</evidence>
<comment type="caution">
    <text evidence="2">The sequence shown here is derived from an EMBL/GenBank/DDBJ whole genome shotgun (WGS) entry which is preliminary data.</text>
</comment>
<gene>
    <name evidence="2" type="ORF">ACFODW_00355</name>
</gene>
<feature type="domain" description="NodB homology" evidence="1">
    <location>
        <begin position="38"/>
        <end position="270"/>
    </location>
</feature>
<evidence type="ECO:0000313" key="2">
    <source>
        <dbReference type="EMBL" id="MFC2946817.1"/>
    </source>
</evidence>
<dbReference type="PANTHER" id="PTHR47561">
    <property type="entry name" value="POLYSACCHARIDE DEACETYLASE FAMILY PROTEIN (AFU_ORTHOLOGUE AFUA_6G05030)"/>
    <property type="match status" value="1"/>
</dbReference>
<dbReference type="InterPro" id="IPR002509">
    <property type="entry name" value="NODB_dom"/>
</dbReference>
<dbReference type="CDD" id="cd10938">
    <property type="entry name" value="CE4_HpPgdA_like"/>
    <property type="match status" value="1"/>
</dbReference>